<accession>A0A078IU78</accession>
<proteinExistence type="predicted"/>
<protein>
    <submittedName>
        <fullName evidence="1">BnaC08g48120D protein</fullName>
    </submittedName>
</protein>
<keyword evidence="2" id="KW-1185">Reference proteome</keyword>
<dbReference type="AlphaFoldDB" id="A0A078IU78"/>
<evidence type="ECO:0000313" key="1">
    <source>
        <dbReference type="EMBL" id="CDY52553.1"/>
    </source>
</evidence>
<dbReference type="Proteomes" id="UP000028999">
    <property type="component" value="Unassembled WGS sequence"/>
</dbReference>
<name>A0A078IU78_BRANA</name>
<dbReference type="EMBL" id="LK033103">
    <property type="protein sequence ID" value="CDY52553.1"/>
    <property type="molecule type" value="Genomic_DNA"/>
</dbReference>
<sequence length="75" mass="8976">MEKKKLFCLRYAFQAALYALWRERNKLKHEDKLMPMEVLKKMIHKGVRNKLSSVRSKGIRGMEGGLQFWFVQDCE</sequence>
<organism evidence="1 2">
    <name type="scientific">Brassica napus</name>
    <name type="common">Rape</name>
    <dbReference type="NCBI Taxonomy" id="3708"/>
    <lineage>
        <taxon>Eukaryota</taxon>
        <taxon>Viridiplantae</taxon>
        <taxon>Streptophyta</taxon>
        <taxon>Embryophyta</taxon>
        <taxon>Tracheophyta</taxon>
        <taxon>Spermatophyta</taxon>
        <taxon>Magnoliopsida</taxon>
        <taxon>eudicotyledons</taxon>
        <taxon>Gunneridae</taxon>
        <taxon>Pentapetalae</taxon>
        <taxon>rosids</taxon>
        <taxon>malvids</taxon>
        <taxon>Brassicales</taxon>
        <taxon>Brassicaceae</taxon>
        <taxon>Brassiceae</taxon>
        <taxon>Brassica</taxon>
    </lineage>
</organism>
<dbReference type="PaxDb" id="3708-A0A078IU78"/>
<dbReference type="Gramene" id="CDY52553">
    <property type="protein sequence ID" value="CDY52553"/>
    <property type="gene ID" value="GSBRNA2T00007259001"/>
</dbReference>
<evidence type="ECO:0000313" key="2">
    <source>
        <dbReference type="Proteomes" id="UP000028999"/>
    </source>
</evidence>
<gene>
    <name evidence="1" type="primary">BnaC08g48120D</name>
    <name evidence="1" type="ORF">GSBRNA2T00007259001</name>
</gene>
<reference evidence="1 2" key="1">
    <citation type="journal article" date="2014" name="Science">
        <title>Plant genetics. Early allopolyploid evolution in the post-Neolithic Brassica napus oilseed genome.</title>
        <authorList>
            <person name="Chalhoub B."/>
            <person name="Denoeud F."/>
            <person name="Liu S."/>
            <person name="Parkin I.A."/>
            <person name="Tang H."/>
            <person name="Wang X."/>
            <person name="Chiquet J."/>
            <person name="Belcram H."/>
            <person name="Tong C."/>
            <person name="Samans B."/>
            <person name="Correa M."/>
            <person name="Da Silva C."/>
            <person name="Just J."/>
            <person name="Falentin C."/>
            <person name="Koh C.S."/>
            <person name="Le Clainche I."/>
            <person name="Bernard M."/>
            <person name="Bento P."/>
            <person name="Noel B."/>
            <person name="Labadie K."/>
            <person name="Alberti A."/>
            <person name="Charles M."/>
            <person name="Arnaud D."/>
            <person name="Guo H."/>
            <person name="Daviaud C."/>
            <person name="Alamery S."/>
            <person name="Jabbari K."/>
            <person name="Zhao M."/>
            <person name="Edger P.P."/>
            <person name="Chelaifa H."/>
            <person name="Tack D."/>
            <person name="Lassalle G."/>
            <person name="Mestiri I."/>
            <person name="Schnel N."/>
            <person name="Le Paslier M.C."/>
            <person name="Fan G."/>
            <person name="Renault V."/>
            <person name="Bayer P.E."/>
            <person name="Golicz A.A."/>
            <person name="Manoli S."/>
            <person name="Lee T.H."/>
            <person name="Thi V.H."/>
            <person name="Chalabi S."/>
            <person name="Hu Q."/>
            <person name="Fan C."/>
            <person name="Tollenaere R."/>
            <person name="Lu Y."/>
            <person name="Battail C."/>
            <person name="Shen J."/>
            <person name="Sidebottom C.H."/>
            <person name="Wang X."/>
            <person name="Canaguier A."/>
            <person name="Chauveau A."/>
            <person name="Berard A."/>
            <person name="Deniot G."/>
            <person name="Guan M."/>
            <person name="Liu Z."/>
            <person name="Sun F."/>
            <person name="Lim Y.P."/>
            <person name="Lyons E."/>
            <person name="Town C.D."/>
            <person name="Bancroft I."/>
            <person name="Wang X."/>
            <person name="Meng J."/>
            <person name="Ma J."/>
            <person name="Pires J.C."/>
            <person name="King G.J."/>
            <person name="Brunel D."/>
            <person name="Delourme R."/>
            <person name="Renard M."/>
            <person name="Aury J.M."/>
            <person name="Adams K.L."/>
            <person name="Batley J."/>
            <person name="Snowdon R.J."/>
            <person name="Tost J."/>
            <person name="Edwards D."/>
            <person name="Zhou Y."/>
            <person name="Hua W."/>
            <person name="Sharpe A.G."/>
            <person name="Paterson A.H."/>
            <person name="Guan C."/>
            <person name="Wincker P."/>
        </authorList>
    </citation>
    <scope>NUCLEOTIDE SEQUENCE [LARGE SCALE GENOMIC DNA]</scope>
    <source>
        <strain evidence="2">cv. Darmor-bzh</strain>
    </source>
</reference>